<dbReference type="Pfam" id="PF03446">
    <property type="entry name" value="NAD_binding_2"/>
    <property type="match status" value="1"/>
</dbReference>
<dbReference type="Gene3D" id="1.10.1040.10">
    <property type="entry name" value="N-(1-d-carboxylethyl)-l-norvaline Dehydrogenase, domain 2"/>
    <property type="match status" value="1"/>
</dbReference>
<evidence type="ECO:0000259" key="4">
    <source>
        <dbReference type="Pfam" id="PF03446"/>
    </source>
</evidence>
<dbReference type="InterPro" id="IPR006115">
    <property type="entry name" value="6PGDH_NADP-bd"/>
</dbReference>
<name>A0ABX1RCT1_9PSEU</name>
<accession>A0ABX1RCT1</accession>
<evidence type="ECO:0000256" key="2">
    <source>
        <dbReference type="ARBA" id="ARBA00023002"/>
    </source>
</evidence>
<feature type="domain" description="3-hydroxyisobutyrate dehydrogenase-like NAD-binding" evidence="5">
    <location>
        <begin position="171"/>
        <end position="281"/>
    </location>
</feature>
<dbReference type="Gene3D" id="3.40.50.720">
    <property type="entry name" value="NAD(P)-binding Rossmann-like Domain"/>
    <property type="match status" value="1"/>
</dbReference>
<evidence type="ECO:0000259" key="5">
    <source>
        <dbReference type="Pfam" id="PF14833"/>
    </source>
</evidence>
<comment type="caution">
    <text evidence="6">The sequence shown here is derived from an EMBL/GenBank/DDBJ whole genome shotgun (WGS) entry which is preliminary data.</text>
</comment>
<evidence type="ECO:0000313" key="6">
    <source>
        <dbReference type="EMBL" id="NMH78198.1"/>
    </source>
</evidence>
<keyword evidence="7" id="KW-1185">Reference proteome</keyword>
<dbReference type="PIRSF" id="PIRSF000103">
    <property type="entry name" value="HIBADH"/>
    <property type="match status" value="1"/>
</dbReference>
<dbReference type="PANTHER" id="PTHR22981:SF7">
    <property type="entry name" value="3-HYDROXYISOBUTYRATE DEHYDROGENASE, MITOCHONDRIAL"/>
    <property type="match status" value="1"/>
</dbReference>
<dbReference type="InterPro" id="IPR036291">
    <property type="entry name" value="NAD(P)-bd_dom_sf"/>
</dbReference>
<gene>
    <name evidence="6" type="ORF">HF577_14030</name>
</gene>
<dbReference type="Proteomes" id="UP001296706">
    <property type="component" value="Unassembled WGS sequence"/>
</dbReference>
<comment type="similarity">
    <text evidence="1">Belongs to the HIBADH-related family.</text>
</comment>
<feature type="domain" description="6-phosphogluconate dehydrogenase NADP-binding" evidence="4">
    <location>
        <begin position="8"/>
        <end position="168"/>
    </location>
</feature>
<evidence type="ECO:0000256" key="3">
    <source>
        <dbReference type="ARBA" id="ARBA00023027"/>
    </source>
</evidence>
<dbReference type="PANTHER" id="PTHR22981">
    <property type="entry name" value="3-HYDROXYISOBUTYRATE DEHYDROGENASE-RELATED"/>
    <property type="match status" value="1"/>
</dbReference>
<keyword evidence="3" id="KW-0520">NAD</keyword>
<sequence length="300" mass="30843">MADPGPVIGFLGTGRMGLPMVANLVRAGHEVVAHDLRPELEATVVACGARWAGSAAESAAAADVLITMLPGPPEVVEAMTGAGGALPALPAGATWIDMTSNAAASAEPIRVQALARGIDVLEAPVGGGVPAAEDGSLKLFVGGEAEVLERHRSVLEAVGDPQRIVHVGGPGAGYTAKLLVNLLWFGQAVATAEALLIGQRAGIDLGVLRSAVADSAAATDFVRRDLDALFAGDYLTSFGLDRCCEELANVTAQAREYGLPVELSELVTRIHQRALARFGPVDGELLAVALLEHEAGTELR</sequence>
<dbReference type="InterPro" id="IPR029154">
    <property type="entry name" value="HIBADH-like_NADP-bd"/>
</dbReference>
<proteinExistence type="inferred from homology"/>
<keyword evidence="2" id="KW-0560">Oxidoreductase</keyword>
<evidence type="ECO:0000313" key="7">
    <source>
        <dbReference type="Proteomes" id="UP001296706"/>
    </source>
</evidence>
<dbReference type="InterPro" id="IPR015815">
    <property type="entry name" value="HIBADH-related"/>
</dbReference>
<protein>
    <submittedName>
        <fullName evidence="6">NAD(P)-dependent oxidoreductase</fullName>
    </submittedName>
</protein>
<dbReference type="InterPro" id="IPR008927">
    <property type="entry name" value="6-PGluconate_DH-like_C_sf"/>
</dbReference>
<dbReference type="Pfam" id="PF14833">
    <property type="entry name" value="NAD_binding_11"/>
    <property type="match status" value="1"/>
</dbReference>
<dbReference type="SUPFAM" id="SSF51735">
    <property type="entry name" value="NAD(P)-binding Rossmann-fold domains"/>
    <property type="match status" value="1"/>
</dbReference>
<evidence type="ECO:0000256" key="1">
    <source>
        <dbReference type="ARBA" id="ARBA00009080"/>
    </source>
</evidence>
<dbReference type="SUPFAM" id="SSF48179">
    <property type="entry name" value="6-phosphogluconate dehydrogenase C-terminal domain-like"/>
    <property type="match status" value="1"/>
</dbReference>
<organism evidence="6 7">
    <name type="scientific">Pseudonocardia xinjiangensis</name>
    <dbReference type="NCBI Taxonomy" id="75289"/>
    <lineage>
        <taxon>Bacteria</taxon>
        <taxon>Bacillati</taxon>
        <taxon>Actinomycetota</taxon>
        <taxon>Actinomycetes</taxon>
        <taxon>Pseudonocardiales</taxon>
        <taxon>Pseudonocardiaceae</taxon>
        <taxon>Pseudonocardia</taxon>
    </lineage>
</organism>
<dbReference type="EMBL" id="JAAXKY010000038">
    <property type="protein sequence ID" value="NMH78198.1"/>
    <property type="molecule type" value="Genomic_DNA"/>
</dbReference>
<reference evidence="6 7" key="1">
    <citation type="submission" date="2020-04" db="EMBL/GenBank/DDBJ databases">
        <authorList>
            <person name="Klaysubun C."/>
            <person name="Duangmal K."/>
            <person name="Lipun K."/>
        </authorList>
    </citation>
    <scope>NUCLEOTIDE SEQUENCE [LARGE SCALE GENOMIC DNA]</scope>
    <source>
        <strain evidence="6 7">JCM 11839</strain>
    </source>
</reference>
<dbReference type="InterPro" id="IPR013328">
    <property type="entry name" value="6PGD_dom2"/>
</dbReference>